<feature type="site" description="Important for catalytic activity, responsible for pKa modulation of the active site Glu and correct orientation of both the proton donor and substrate" evidence="5">
    <location>
        <position position="160"/>
    </location>
</feature>
<organism evidence="9 10">
    <name type="scientific">Prevotella communis</name>
    <dbReference type="NCBI Taxonomy" id="2913614"/>
    <lineage>
        <taxon>Bacteria</taxon>
        <taxon>Pseudomonadati</taxon>
        <taxon>Bacteroidota</taxon>
        <taxon>Bacteroidia</taxon>
        <taxon>Bacteroidales</taxon>
        <taxon>Prevotellaceae</taxon>
        <taxon>Prevotella</taxon>
    </lineage>
</organism>
<evidence type="ECO:0000313" key="9">
    <source>
        <dbReference type="EMBL" id="SDG20410.1"/>
    </source>
</evidence>
<protein>
    <submittedName>
        <fullName evidence="9">Beta-xylosidase</fullName>
    </submittedName>
</protein>
<dbReference type="InterPro" id="IPR051795">
    <property type="entry name" value="Glycosyl_Hydrlase_43"/>
</dbReference>
<dbReference type="PANTHER" id="PTHR42812">
    <property type="entry name" value="BETA-XYLOSIDASE"/>
    <property type="match status" value="1"/>
</dbReference>
<dbReference type="InterPro" id="IPR041542">
    <property type="entry name" value="GH43_C2"/>
</dbReference>
<accession>A0A1G7SDX3</accession>
<dbReference type="PANTHER" id="PTHR42812:SF12">
    <property type="entry name" value="BETA-XYLOSIDASE-RELATED"/>
    <property type="match status" value="1"/>
</dbReference>
<dbReference type="Gene3D" id="2.60.120.200">
    <property type="match status" value="1"/>
</dbReference>
<evidence type="ECO:0000256" key="3">
    <source>
        <dbReference type="ARBA" id="ARBA00023295"/>
    </source>
</evidence>
<feature type="signal peptide" evidence="7">
    <location>
        <begin position="1"/>
        <end position="17"/>
    </location>
</feature>
<gene>
    <name evidence="9" type="ORF">SAMN04487901_101260</name>
</gene>
<keyword evidence="10" id="KW-1185">Reference proteome</keyword>
<evidence type="ECO:0000259" key="8">
    <source>
        <dbReference type="Pfam" id="PF17851"/>
    </source>
</evidence>
<evidence type="ECO:0000313" key="10">
    <source>
        <dbReference type="Proteomes" id="UP000198779"/>
    </source>
</evidence>
<keyword evidence="3 6" id="KW-0326">Glycosidase</keyword>
<reference evidence="10" key="1">
    <citation type="submission" date="2016-10" db="EMBL/GenBank/DDBJ databases">
        <authorList>
            <person name="Varghese N."/>
            <person name="Submissions S."/>
        </authorList>
    </citation>
    <scope>NUCLEOTIDE SEQUENCE [LARGE SCALE GENOMIC DNA]</scope>
    <source>
        <strain evidence="10">BP1-148</strain>
    </source>
</reference>
<dbReference type="AlphaFoldDB" id="A0A1G7SDX3"/>
<evidence type="ECO:0000256" key="6">
    <source>
        <dbReference type="RuleBase" id="RU361187"/>
    </source>
</evidence>
<dbReference type="EMBL" id="FNCQ01000001">
    <property type="protein sequence ID" value="SDG20410.1"/>
    <property type="molecule type" value="Genomic_DNA"/>
</dbReference>
<dbReference type="Proteomes" id="UP000198779">
    <property type="component" value="Unassembled WGS sequence"/>
</dbReference>
<dbReference type="RefSeq" id="WP_091813933.1">
    <property type="nucleotide sequence ID" value="NZ_FNCQ01000001.1"/>
</dbReference>
<dbReference type="InterPro" id="IPR023296">
    <property type="entry name" value="Glyco_hydro_beta-prop_sf"/>
</dbReference>
<dbReference type="Gene3D" id="2.115.10.20">
    <property type="entry name" value="Glycosyl hydrolase domain, family 43"/>
    <property type="match status" value="1"/>
</dbReference>
<dbReference type="GO" id="GO:0004553">
    <property type="term" value="F:hydrolase activity, hydrolyzing O-glycosyl compounds"/>
    <property type="evidence" value="ECO:0007669"/>
    <property type="project" value="InterPro"/>
</dbReference>
<proteinExistence type="inferred from homology"/>
<dbReference type="InterPro" id="IPR013320">
    <property type="entry name" value="ConA-like_dom_sf"/>
</dbReference>
<dbReference type="STRING" id="645274.SAMN04487901_101260"/>
<dbReference type="SUPFAM" id="SSF75005">
    <property type="entry name" value="Arabinanase/levansucrase/invertase"/>
    <property type="match status" value="1"/>
</dbReference>
<evidence type="ECO:0000256" key="7">
    <source>
        <dbReference type="SAM" id="SignalP"/>
    </source>
</evidence>
<dbReference type="CDD" id="cd09001">
    <property type="entry name" value="GH43_FsAxh1-like"/>
    <property type="match status" value="1"/>
</dbReference>
<evidence type="ECO:0000256" key="1">
    <source>
        <dbReference type="ARBA" id="ARBA00009865"/>
    </source>
</evidence>
<dbReference type="GO" id="GO:0005975">
    <property type="term" value="P:carbohydrate metabolic process"/>
    <property type="evidence" value="ECO:0007669"/>
    <property type="project" value="InterPro"/>
</dbReference>
<dbReference type="Pfam" id="PF17851">
    <property type="entry name" value="GH43_C2"/>
    <property type="match status" value="1"/>
</dbReference>
<evidence type="ECO:0000256" key="4">
    <source>
        <dbReference type="PIRSR" id="PIRSR606710-1"/>
    </source>
</evidence>
<dbReference type="SUPFAM" id="SSF49899">
    <property type="entry name" value="Concanavalin A-like lectins/glucanases"/>
    <property type="match status" value="1"/>
</dbReference>
<feature type="active site" description="Proton acceptor" evidence="4">
    <location>
        <position position="44"/>
    </location>
</feature>
<dbReference type="InterPro" id="IPR006710">
    <property type="entry name" value="Glyco_hydro_43"/>
</dbReference>
<name>A0A1G7SDX3_9BACT</name>
<feature type="domain" description="Beta-xylosidase C-terminal Concanavalin A-like" evidence="8">
    <location>
        <begin position="354"/>
        <end position="569"/>
    </location>
</feature>
<evidence type="ECO:0000256" key="2">
    <source>
        <dbReference type="ARBA" id="ARBA00022801"/>
    </source>
</evidence>
<keyword evidence="2 6" id="KW-0378">Hydrolase</keyword>
<evidence type="ECO:0000256" key="5">
    <source>
        <dbReference type="PIRSR" id="PIRSR606710-2"/>
    </source>
</evidence>
<feature type="active site" description="Proton donor" evidence="4">
    <location>
        <position position="219"/>
    </location>
</feature>
<sequence length="575" mass="64751">MKRLIFLVMWLPLLATAQYKSSVWCPDNGDGTYTNPVINADYSDPDVCVGASGEDYYMTASSFQCTPGLPILHSKDLVNWEIINYALGNLYEGNDALLAHFSSKPQHGAGVWAPSIRYHNGWYYIYWGDPDFGVMMVKTQDPAGKWEDPVCIIKGEGYIDTCPLWDEDGRCYLVNGWANSRSKYASVLTVREMSADGMRPIGQPVIVFDGNGTENRTCEGPKFYKRDGWYWIMCPAGGVPEGFQLAMRSKSPYGPYEHKIVLAQGKTAINGPHQGGWVHTKYGEDWFLHFQDKEAYGRVVHLNPVDWSTGWPVMGRLTPNPSLGREGSRYTGEPVVTYKKPKASSTLIQNPVESDEFNDTKLGLQWQWHGNYDEKFGTATAFGCYRIYNYKLSEGWKNFWEVPNMLLQKTPADEFTATAKIRFTSKADGQMGGLIMMGLDYSALVVKRVGKAFQLVQLTCKDADKGKQQTETVLATLKPTAEDKIDYKPGIHEDIYLRLQVTNVEAGAAHGGKPMVQFSYSLNGKKFQNCGEQFKMRQGKWIGAKFGFLSVETNAKTDRGWVDADWIRISRNMKD</sequence>
<dbReference type="Pfam" id="PF04616">
    <property type="entry name" value="Glyco_hydro_43"/>
    <property type="match status" value="1"/>
</dbReference>
<keyword evidence="7" id="KW-0732">Signal</keyword>
<comment type="similarity">
    <text evidence="1 6">Belongs to the glycosyl hydrolase 43 family.</text>
</comment>
<feature type="chain" id="PRO_5011712623" evidence="7">
    <location>
        <begin position="18"/>
        <end position="575"/>
    </location>
</feature>